<dbReference type="PANTHER" id="PTHR13040">
    <property type="entry name" value="AUTOPHAGY PROTEIN 5"/>
    <property type="match status" value="1"/>
</dbReference>
<keyword evidence="7" id="KW-0813">Transport</keyword>
<dbReference type="InterPro" id="IPR042526">
    <property type="entry name" value="Atg5_HR"/>
</dbReference>
<dbReference type="GO" id="GO:0034274">
    <property type="term" value="C:Atg12-Atg5-Atg16 complex"/>
    <property type="evidence" value="ECO:0007669"/>
    <property type="project" value="TreeGrafter"/>
</dbReference>
<dbReference type="GeneID" id="40385416"/>
<keyword evidence="5 7" id="KW-0832">Ubl conjugation</keyword>
<dbReference type="GO" id="GO:0044233">
    <property type="term" value="C:mitochondria-associated endoplasmic reticulum membrane contact site"/>
    <property type="evidence" value="ECO:0007669"/>
    <property type="project" value="TreeGrafter"/>
</dbReference>
<dbReference type="GO" id="GO:0061908">
    <property type="term" value="C:phagophore"/>
    <property type="evidence" value="ECO:0007669"/>
    <property type="project" value="TreeGrafter"/>
</dbReference>
<dbReference type="GO" id="GO:0000422">
    <property type="term" value="P:autophagy of mitochondrion"/>
    <property type="evidence" value="ECO:0007669"/>
    <property type="project" value="TreeGrafter"/>
</dbReference>
<keyword evidence="6 7" id="KW-0072">Autophagy</keyword>
<comment type="similarity">
    <text evidence="2 7">Belongs to the ATG5 family.</text>
</comment>
<reference evidence="11 12" key="1">
    <citation type="submission" date="2018-06" db="EMBL/GenBank/DDBJ databases">
        <title>Population genomics shows no distinction between pathogenic Candida krusei and environmental Pichia kudriavzevii: One species, four names.</title>
        <authorList>
            <person name="Douglass A.P."/>
            <person name="Offei B."/>
            <person name="Braun-Galleani S."/>
            <person name="Coughlan A.Y."/>
            <person name="Martos A."/>
            <person name="Ortiz-Merino R.A."/>
            <person name="Byrne K.P."/>
            <person name="Wolfe K.H."/>
        </authorList>
    </citation>
    <scope>NUCLEOTIDE SEQUENCE [LARGE SCALE GENOMIC DNA]</scope>
    <source>
        <strain evidence="11 12">CBS573</strain>
    </source>
</reference>
<feature type="domain" description="Autophagy protein ATG5 UblB" evidence="8">
    <location>
        <begin position="187"/>
        <end position="244"/>
    </location>
</feature>
<evidence type="ECO:0000313" key="12">
    <source>
        <dbReference type="Proteomes" id="UP000249293"/>
    </source>
</evidence>
<keyword evidence="4 7" id="KW-1017">Isopeptide bond</keyword>
<sequence>MEITNHLWNALIPVEISYTNSNSTAQNRRIFTTLLPRNSYLYLHLPQVLAFFQIPLSKLSQAWFESGDEIVGWSIPLDVHYNSQNSRTYFLTLQLGICKSSSIRMYHSQLSDSFWEKHWRNTIKEACYVLNRSCNVVLAMSLQDGKDWWNSVISQRVTIFEKHFKKLVPKNITKVPVKIYRVSGCKMVDYEQINAIGGDLKDLTEVGDNRTIFIVHGVEIPPDTGIIELYKIMKHFDGFLHVVIKDIYISESRFGHLENSL</sequence>
<evidence type="ECO:0000313" key="11">
    <source>
        <dbReference type="EMBL" id="AWU77587.1"/>
    </source>
</evidence>
<evidence type="ECO:0000259" key="9">
    <source>
        <dbReference type="Pfam" id="PF20637"/>
    </source>
</evidence>
<dbReference type="Pfam" id="PF04106">
    <property type="entry name" value="ATG5_UblB"/>
    <property type="match status" value="1"/>
</dbReference>
<keyword evidence="12" id="KW-1185">Reference proteome</keyword>
<evidence type="ECO:0000256" key="4">
    <source>
        <dbReference type="ARBA" id="ARBA00022499"/>
    </source>
</evidence>
<evidence type="ECO:0000259" key="10">
    <source>
        <dbReference type="Pfam" id="PF20638"/>
    </source>
</evidence>
<evidence type="ECO:0000256" key="2">
    <source>
        <dbReference type="ARBA" id="ARBA00006910"/>
    </source>
</evidence>
<dbReference type="STRING" id="4909.A0A2U9R896"/>
<dbReference type="KEGG" id="pkz:C5L36_0D03220"/>
<dbReference type="InterPro" id="IPR007239">
    <property type="entry name" value="Atg5"/>
</dbReference>
<dbReference type="PANTHER" id="PTHR13040:SF2">
    <property type="entry name" value="AUTOPHAGY PROTEIN 5"/>
    <property type="match status" value="1"/>
</dbReference>
<feature type="domain" description="Autophagy protein ATG5 alpha-helical bundle region" evidence="9">
    <location>
        <begin position="116"/>
        <end position="169"/>
    </location>
</feature>
<dbReference type="EMBL" id="CP028776">
    <property type="protein sequence ID" value="AWU77587.1"/>
    <property type="molecule type" value="Genomic_DNA"/>
</dbReference>
<comment type="function">
    <text evidence="7">Involved in cytoplasm to vacuole transport (Cvt) and autophagic vesicle formation.</text>
</comment>
<dbReference type="InterPro" id="IPR048940">
    <property type="entry name" value="ATG5_HBR"/>
</dbReference>
<dbReference type="GO" id="GO:0034727">
    <property type="term" value="P:piecemeal microautophagy of the nucleus"/>
    <property type="evidence" value="ECO:0007669"/>
    <property type="project" value="TreeGrafter"/>
</dbReference>
<dbReference type="Pfam" id="PF20637">
    <property type="entry name" value="ATG5_HBR"/>
    <property type="match status" value="1"/>
</dbReference>
<gene>
    <name evidence="11" type="ORF">C5L36_0D03220</name>
</gene>
<comment type="subcellular location">
    <subcellularLocation>
        <location evidence="1 7">Preautophagosomal structure membrane</location>
        <topology evidence="1 7">Peripheral membrane protein</topology>
    </subcellularLocation>
</comment>
<dbReference type="RefSeq" id="XP_029323064.1">
    <property type="nucleotide sequence ID" value="XM_029467204.1"/>
</dbReference>
<dbReference type="Gene3D" id="3.10.20.90">
    <property type="entry name" value="Phosphatidylinositol 3-kinase Catalytic Subunit, Chain A, domain 1"/>
    <property type="match status" value="1"/>
</dbReference>
<organism evidence="11 12">
    <name type="scientific">Pichia kudriavzevii</name>
    <name type="common">Yeast</name>
    <name type="synonym">Issatchenkia orientalis</name>
    <dbReference type="NCBI Taxonomy" id="4909"/>
    <lineage>
        <taxon>Eukaryota</taxon>
        <taxon>Fungi</taxon>
        <taxon>Dikarya</taxon>
        <taxon>Ascomycota</taxon>
        <taxon>Saccharomycotina</taxon>
        <taxon>Pichiomycetes</taxon>
        <taxon>Pichiales</taxon>
        <taxon>Pichiaceae</taxon>
        <taxon>Pichia</taxon>
    </lineage>
</organism>
<comment type="subunit">
    <text evidence="3 7">Conjugated with ATG12.</text>
</comment>
<dbReference type="InterPro" id="IPR048939">
    <property type="entry name" value="ATG5_UblA"/>
</dbReference>
<name>A0A2U9R896_PICKU</name>
<dbReference type="GO" id="GO:0034045">
    <property type="term" value="C:phagophore assembly site membrane"/>
    <property type="evidence" value="ECO:0007669"/>
    <property type="project" value="UniProtKB-SubCell"/>
</dbReference>
<dbReference type="Pfam" id="PF20638">
    <property type="entry name" value="ATG5_UblA"/>
    <property type="match status" value="1"/>
</dbReference>
<keyword evidence="7" id="KW-0472">Membrane</keyword>
<evidence type="ECO:0000256" key="1">
    <source>
        <dbReference type="ARBA" id="ARBA00004623"/>
    </source>
</evidence>
<dbReference type="VEuPathDB" id="FungiDB:C5L36_0D03220"/>
<evidence type="ECO:0000259" key="8">
    <source>
        <dbReference type="Pfam" id="PF04106"/>
    </source>
</evidence>
<dbReference type="GO" id="GO:0005776">
    <property type="term" value="C:autophagosome"/>
    <property type="evidence" value="ECO:0007669"/>
    <property type="project" value="TreeGrafter"/>
</dbReference>
<evidence type="ECO:0000256" key="7">
    <source>
        <dbReference type="RuleBase" id="RU361202"/>
    </source>
</evidence>
<evidence type="ECO:0000256" key="3">
    <source>
        <dbReference type="ARBA" id="ARBA00011554"/>
    </source>
</evidence>
<evidence type="ECO:0000256" key="6">
    <source>
        <dbReference type="ARBA" id="ARBA00023006"/>
    </source>
</evidence>
<dbReference type="InterPro" id="IPR048318">
    <property type="entry name" value="ATG5_UblB"/>
</dbReference>
<dbReference type="Gene3D" id="3.10.20.620">
    <property type="match status" value="1"/>
</dbReference>
<dbReference type="Proteomes" id="UP000249293">
    <property type="component" value="Chromosome 4"/>
</dbReference>
<protein>
    <recommendedName>
        <fullName evidence="7">Autophagy protein 5</fullName>
    </recommendedName>
</protein>
<dbReference type="Gene3D" id="1.10.246.190">
    <property type="entry name" value="Autophagy protein Apg5, helix rich domain"/>
    <property type="match status" value="1"/>
</dbReference>
<dbReference type="AlphaFoldDB" id="A0A2U9R896"/>
<evidence type="ECO:0000256" key="5">
    <source>
        <dbReference type="ARBA" id="ARBA00022843"/>
    </source>
</evidence>
<proteinExistence type="inferred from homology"/>
<dbReference type="GO" id="GO:0019776">
    <property type="term" value="F:Atg8-family ligase activity"/>
    <property type="evidence" value="ECO:0007669"/>
    <property type="project" value="TreeGrafter"/>
</dbReference>
<dbReference type="OrthoDB" id="272162at2759"/>
<feature type="domain" description="Autophagy protein ATG5 UblA" evidence="10">
    <location>
        <begin position="7"/>
        <end position="84"/>
    </location>
</feature>
<accession>A0A2U9R896</accession>
<dbReference type="InterPro" id="IPR042527">
    <property type="entry name" value="Atg5_UblA_dom_sf"/>
</dbReference>
<dbReference type="GO" id="GO:0006995">
    <property type="term" value="P:cellular response to nitrogen starvation"/>
    <property type="evidence" value="ECO:0007669"/>
    <property type="project" value="TreeGrafter"/>
</dbReference>